<dbReference type="EMBL" id="CAJOBR010045406">
    <property type="protein sequence ID" value="CAF5036913.1"/>
    <property type="molecule type" value="Genomic_DNA"/>
</dbReference>
<dbReference type="Proteomes" id="UP000663848">
    <property type="component" value="Unassembled WGS sequence"/>
</dbReference>
<dbReference type="AlphaFoldDB" id="A0A822C6Q5"/>
<feature type="non-terminal residue" evidence="1">
    <location>
        <position position="1"/>
    </location>
</feature>
<reference evidence="1" key="1">
    <citation type="submission" date="2021-02" db="EMBL/GenBank/DDBJ databases">
        <authorList>
            <person name="Nowell W R."/>
        </authorList>
    </citation>
    <scope>NUCLEOTIDE SEQUENCE</scope>
</reference>
<name>A0A822C6Q5_9BILA</name>
<evidence type="ECO:0000313" key="2">
    <source>
        <dbReference type="Proteomes" id="UP000663848"/>
    </source>
</evidence>
<gene>
    <name evidence="1" type="ORF">QYT958_LOCUS41099</name>
</gene>
<sequence length="45" mass="5051">LSDPRITGIVVGPRKSEHLEPVREALNVRLNETDRIDLATLFPVL</sequence>
<proteinExistence type="predicted"/>
<evidence type="ECO:0000313" key="1">
    <source>
        <dbReference type="EMBL" id="CAF5036913.1"/>
    </source>
</evidence>
<organism evidence="1 2">
    <name type="scientific">Rotaria socialis</name>
    <dbReference type="NCBI Taxonomy" id="392032"/>
    <lineage>
        <taxon>Eukaryota</taxon>
        <taxon>Metazoa</taxon>
        <taxon>Spiralia</taxon>
        <taxon>Gnathifera</taxon>
        <taxon>Rotifera</taxon>
        <taxon>Eurotatoria</taxon>
        <taxon>Bdelloidea</taxon>
        <taxon>Philodinida</taxon>
        <taxon>Philodinidae</taxon>
        <taxon>Rotaria</taxon>
    </lineage>
</organism>
<accession>A0A822C6Q5</accession>
<comment type="caution">
    <text evidence="1">The sequence shown here is derived from an EMBL/GenBank/DDBJ whole genome shotgun (WGS) entry which is preliminary data.</text>
</comment>
<protein>
    <submittedName>
        <fullName evidence="1">Uncharacterized protein</fullName>
    </submittedName>
</protein>